<evidence type="ECO:0000256" key="1">
    <source>
        <dbReference type="ARBA" id="ARBA00004123"/>
    </source>
</evidence>
<keyword evidence="8" id="KW-1185">Reference proteome</keyword>
<evidence type="ECO:0008006" key="9">
    <source>
        <dbReference type="Google" id="ProtNLM"/>
    </source>
</evidence>
<name>D7FRB7_ECTSI</name>
<organism evidence="7 8">
    <name type="scientific">Ectocarpus siliculosus</name>
    <name type="common">Brown alga</name>
    <name type="synonym">Conferva siliculosa</name>
    <dbReference type="NCBI Taxonomy" id="2880"/>
    <lineage>
        <taxon>Eukaryota</taxon>
        <taxon>Sar</taxon>
        <taxon>Stramenopiles</taxon>
        <taxon>Ochrophyta</taxon>
        <taxon>PX clade</taxon>
        <taxon>Phaeophyceae</taxon>
        <taxon>Ectocarpales</taxon>
        <taxon>Ectocarpaceae</taxon>
        <taxon>Ectocarpus</taxon>
    </lineage>
</organism>
<dbReference type="GO" id="GO:0005847">
    <property type="term" value="C:mRNA cleavage and polyadenylation specificity factor complex"/>
    <property type="evidence" value="ECO:0007669"/>
    <property type="project" value="TreeGrafter"/>
</dbReference>
<evidence type="ECO:0000259" key="6">
    <source>
        <dbReference type="Pfam" id="PF12295"/>
    </source>
</evidence>
<dbReference type="Gene3D" id="1.25.10.10">
    <property type="entry name" value="Leucine-rich Repeat Variant"/>
    <property type="match status" value="1"/>
</dbReference>
<dbReference type="STRING" id="2880.D7FRB7"/>
<keyword evidence="3" id="KW-0539">Nucleus</keyword>
<sequence length="1254" mass="131530">MDGGDTRVVDLINKAKVEAKEQKIHLLAQVKEICFNRDRSLLPEVIPMVAEFQTDFNANCRKFVASFLREVVRSHPEHVGLVVPVASFLMHDSNTSVKKVAILLANTTYRPALQRLVDNGSVKGAQQDWSVLEGLRKAVLNTINSGPADISMVAIKFAESVVLACVGGRGLGPTASRGGDKSVQRDLSPSHPFLLADTLDQAGHALARQMVGWLGNGGGAAAAAAAAAGGGGASFGAQHYSLLINALQNLATNRAALFADIVPALAAALESVNGGGAAAAADGVGPAPKGLHDAASSLRSACLRLLKVAPGASRSVQRLATAAALSGSDGEAKAAVDGNSTLRGRIKLPARPRERPKAARAALTARNRRDVAELATSSASKGKMPHPPPPGYKQNRTKGFPLGDLDTLLGHVLNALGPELATAKNRPPPEDSGGSSGAEAVGSKRARGSTSGDEGGGKRRSGDGSARAVSAPEPVRSTMEVDTVDKGGGAKQPQKVLGGAGGKREEARAAPRAAAPPAATPPAATAPAATAPAAAAPAAAAAPSDPGREGLETSKKAFRRVLGVWEGVAMEGKRGLHQGVVARLGRMLAESEATALAKGAKTSESEMVVAEVVEFMTKDYRKRFKAALALLTDMYVADVAAAAAAAAAAQAAKQEKGKAISRRAAAKKPPRGFDLYDGALLRLLTALSGSLEATWRQKLFTQTLLECPRVPPAALELVCTLCDIAAHPHDVQTGLVALKDLIFHKPATRGVCIPSVLRFTHHSDNDVRTKAVRLTSNLLWKDPAFQTTIETFAKQALASVRPPEVNKVEKKVKEEVKPPEPVPEKTEEANEEDLLDFEGEEEEEEEEEEKEEPKDKAPATPPAPAPVSAPPPDATPGGVPPAGPWLAPPDTAAAARVRLSLYFALCVKSRPMLSGLLEAYVTAIPAAKDGLKAELPLLARAAAKGFGEAGVVGLVAASPVGAKPLALLMLDLLVPRDTNKPSPEMVAAVRRLRETRLLAEAEAEAVVKEEEEEVGKVDEPSAATGVEYIVPILGGLGREGVMAELPALLQASDGVIRAAFRRLTQPAKGATYKPAELVVVLNQSDARVPIKNLTRALSLCLENKAVYNYPVLREALNVMSQVPTAGQNGGGVKQIPLLLMRTVMVSVATFPELKNFVATVVLVRLVQQQVWTSDGLWKGFLRCAKMMAKESGATSFIAMVQLPEKKLKEALANPLMKGLKEPLRRYAQTLVKVDPGVRAVLGMETGAREAATKK</sequence>
<gene>
    <name evidence="7" type="ORF">Esi_0212_0043</name>
</gene>
<feature type="compositionally biased region" description="Low complexity" evidence="4">
    <location>
        <begin position="510"/>
        <end position="543"/>
    </location>
</feature>
<comment type="subcellular location">
    <subcellularLocation>
        <location evidence="1">Nucleus</location>
    </subcellularLocation>
</comment>
<reference evidence="7 8" key="1">
    <citation type="journal article" date="2010" name="Nature">
        <title>The Ectocarpus genome and the independent evolution of multicellularity in brown algae.</title>
        <authorList>
            <person name="Cock J.M."/>
            <person name="Sterck L."/>
            <person name="Rouze P."/>
            <person name="Scornet D."/>
            <person name="Allen A.E."/>
            <person name="Amoutzias G."/>
            <person name="Anthouard V."/>
            <person name="Artiguenave F."/>
            <person name="Aury J.M."/>
            <person name="Badger J.H."/>
            <person name="Beszteri B."/>
            <person name="Billiau K."/>
            <person name="Bonnet E."/>
            <person name="Bothwell J.H."/>
            <person name="Bowler C."/>
            <person name="Boyen C."/>
            <person name="Brownlee C."/>
            <person name="Carrano C.J."/>
            <person name="Charrier B."/>
            <person name="Cho G.Y."/>
            <person name="Coelho S.M."/>
            <person name="Collen J."/>
            <person name="Corre E."/>
            <person name="Da Silva C."/>
            <person name="Delage L."/>
            <person name="Delaroque N."/>
            <person name="Dittami S.M."/>
            <person name="Doulbeau S."/>
            <person name="Elias M."/>
            <person name="Farnham G."/>
            <person name="Gachon C.M."/>
            <person name="Gschloessl B."/>
            <person name="Heesch S."/>
            <person name="Jabbari K."/>
            <person name="Jubin C."/>
            <person name="Kawai H."/>
            <person name="Kimura K."/>
            <person name="Kloareg B."/>
            <person name="Kupper F.C."/>
            <person name="Lang D."/>
            <person name="Le Bail A."/>
            <person name="Leblanc C."/>
            <person name="Lerouge P."/>
            <person name="Lohr M."/>
            <person name="Lopez P.J."/>
            <person name="Martens C."/>
            <person name="Maumus F."/>
            <person name="Michel G."/>
            <person name="Miranda-Saavedra D."/>
            <person name="Morales J."/>
            <person name="Moreau H."/>
            <person name="Motomura T."/>
            <person name="Nagasato C."/>
            <person name="Napoli C.A."/>
            <person name="Nelson D.R."/>
            <person name="Nyvall-Collen P."/>
            <person name="Peters A.F."/>
            <person name="Pommier C."/>
            <person name="Potin P."/>
            <person name="Poulain J."/>
            <person name="Quesneville H."/>
            <person name="Read B."/>
            <person name="Rensing S.A."/>
            <person name="Ritter A."/>
            <person name="Rousvoal S."/>
            <person name="Samanta M."/>
            <person name="Samson G."/>
            <person name="Schroeder D.C."/>
            <person name="Segurens B."/>
            <person name="Strittmatter M."/>
            <person name="Tonon T."/>
            <person name="Tregear J.W."/>
            <person name="Valentin K."/>
            <person name="von Dassow P."/>
            <person name="Yamagishi T."/>
            <person name="Van de Peer Y."/>
            <person name="Wincker P."/>
        </authorList>
    </citation>
    <scope>NUCLEOTIDE SEQUENCE [LARGE SCALE GENOMIC DNA]</scope>
    <source>
        <strain evidence="8">Ec32 / CCAP1310/4</strain>
    </source>
</reference>
<dbReference type="EMBL" id="FN648390">
    <property type="protein sequence ID" value="CBJ30708.1"/>
    <property type="molecule type" value="Genomic_DNA"/>
</dbReference>
<evidence type="ECO:0000313" key="7">
    <source>
        <dbReference type="EMBL" id="CBJ30708.1"/>
    </source>
</evidence>
<evidence type="ECO:0000256" key="4">
    <source>
        <dbReference type="SAM" id="MobiDB-lite"/>
    </source>
</evidence>
<dbReference type="InParanoid" id="D7FRB7"/>
<protein>
    <recommendedName>
        <fullName evidence="9">Symplekin</fullName>
    </recommendedName>
</protein>
<dbReference type="Pfam" id="PF11935">
    <property type="entry name" value="SYMPK_PTA1_N"/>
    <property type="match status" value="1"/>
</dbReference>
<feature type="region of interest" description="Disordered" evidence="4">
    <location>
        <begin position="349"/>
        <end position="403"/>
    </location>
</feature>
<dbReference type="GO" id="GO:0006397">
    <property type="term" value="P:mRNA processing"/>
    <property type="evidence" value="ECO:0007669"/>
    <property type="project" value="UniProtKB-KW"/>
</dbReference>
<feature type="region of interest" description="Disordered" evidence="4">
    <location>
        <begin position="811"/>
        <end position="885"/>
    </location>
</feature>
<dbReference type="AlphaFoldDB" id="D7FRB7"/>
<feature type="compositionally biased region" description="Basic and acidic residues" evidence="4">
    <location>
        <begin position="811"/>
        <end position="828"/>
    </location>
</feature>
<dbReference type="InterPro" id="IPR032460">
    <property type="entry name" value="Symplekin/Pta1_N"/>
</dbReference>
<dbReference type="InterPro" id="IPR016024">
    <property type="entry name" value="ARM-type_fold"/>
</dbReference>
<dbReference type="InterPro" id="IPR022075">
    <property type="entry name" value="Symplekin_C"/>
</dbReference>
<dbReference type="Pfam" id="PF12295">
    <property type="entry name" value="Symplekin_C"/>
    <property type="match status" value="1"/>
</dbReference>
<dbReference type="PANTHER" id="PTHR15245">
    <property type="entry name" value="SYMPLEKIN-RELATED"/>
    <property type="match status" value="1"/>
</dbReference>
<proteinExistence type="predicted"/>
<feature type="compositionally biased region" description="Acidic residues" evidence="4">
    <location>
        <begin position="829"/>
        <end position="850"/>
    </location>
</feature>
<evidence type="ECO:0000256" key="3">
    <source>
        <dbReference type="ARBA" id="ARBA00023242"/>
    </source>
</evidence>
<evidence type="ECO:0000259" key="5">
    <source>
        <dbReference type="Pfam" id="PF11935"/>
    </source>
</evidence>
<dbReference type="eggNOG" id="KOG1895">
    <property type="taxonomic scope" value="Eukaryota"/>
</dbReference>
<evidence type="ECO:0000256" key="2">
    <source>
        <dbReference type="ARBA" id="ARBA00022664"/>
    </source>
</evidence>
<keyword evidence="2" id="KW-0507">mRNA processing</keyword>
<feature type="region of interest" description="Disordered" evidence="4">
    <location>
        <begin position="420"/>
        <end position="553"/>
    </location>
</feature>
<feature type="compositionally biased region" description="Pro residues" evidence="4">
    <location>
        <begin position="859"/>
        <end position="885"/>
    </location>
</feature>
<feature type="domain" description="Symplekin C-terminal" evidence="6">
    <location>
        <begin position="1026"/>
        <end position="1212"/>
    </location>
</feature>
<dbReference type="InterPro" id="IPR011989">
    <property type="entry name" value="ARM-like"/>
</dbReference>
<dbReference type="PANTHER" id="PTHR15245:SF20">
    <property type="entry name" value="SYMPLEKIN"/>
    <property type="match status" value="1"/>
</dbReference>
<dbReference type="EMBL" id="FN649752">
    <property type="protein sequence ID" value="CBJ30708.1"/>
    <property type="molecule type" value="Genomic_DNA"/>
</dbReference>
<accession>D7FRB7</accession>
<dbReference type="InterPro" id="IPR021850">
    <property type="entry name" value="Symplekin/Pta1"/>
</dbReference>
<dbReference type="OMA" id="NVRYGIM"/>
<evidence type="ECO:0000313" key="8">
    <source>
        <dbReference type="Proteomes" id="UP000002630"/>
    </source>
</evidence>
<dbReference type="OrthoDB" id="194257at2759"/>
<feature type="domain" description="Symplekin/Pta1 N-terminal" evidence="5">
    <location>
        <begin position="95"/>
        <end position="266"/>
    </location>
</feature>
<dbReference type="SUPFAM" id="SSF48371">
    <property type="entry name" value="ARM repeat"/>
    <property type="match status" value="1"/>
</dbReference>
<dbReference type="Proteomes" id="UP000002630">
    <property type="component" value="Linkage Group LG27"/>
</dbReference>